<accession>Q08WC9</accession>
<feature type="region of interest" description="Disordered" evidence="1">
    <location>
        <begin position="148"/>
        <end position="224"/>
    </location>
</feature>
<feature type="compositionally biased region" description="Low complexity" evidence="1">
    <location>
        <begin position="32"/>
        <end position="41"/>
    </location>
</feature>
<protein>
    <submittedName>
        <fullName evidence="2">Prepro-alpha2(I) collagen</fullName>
    </submittedName>
</protein>
<feature type="compositionally biased region" description="Basic and acidic residues" evidence="1">
    <location>
        <begin position="662"/>
        <end position="679"/>
    </location>
</feature>
<comment type="caution">
    <text evidence="2">The sequence shown here is derived from an EMBL/GenBank/DDBJ whole genome shotgun (WGS) entry which is preliminary data.</text>
</comment>
<sequence length="699" mass="75785">MRAPWAADRLAPAAPLPLPCLQQGARPKGPRRGPLPGGNVRQETVERRIHLLRLLQVRHVSHMRQPHEPRAEDARVELLGPRGRRHHVILAHEDERRRVDVLQLVDDAASGNHALHGPPHGAGVARQLTAQPLALGCPGRVLQEIRPKVDGHDAVHHGTQPQPVRRRRQQPVAGQVPQRLGIRGRVHQDERAQQLRVARGDAQPHEAAHGQSHEVTRRQPQGLDERHRVLVDRAQLDALTRGGQAPALAPVVVGDAPVAVLQRSDLLSIEIRVPEQPVAEDDRLAGSSGVLVVKLGTANGQVGHGCRGLEVKQEAEPQRPGGCFPGAKCRPLTFPAVSPVARPTARQPSEGGGTSASGGCGRANVFLGRQLDGLQVTSFENAVTPQGPLDVLGQRQDGHDGEPGDEGRLIEQLEVLRLVRRQVHRAAGPHLLETQGTHAQPREHVRPQPAHGGGGHLVDLLRADECHLQVARQQAQERLAGNHVQLEDRLAKLAPPAVLIGEGRLHLLRRQRTIVDQPLTQPHPSHSTLQLTASSARRGSCVRRATCRALTSHGFAAPLPPGGEGFSAPWLPKLPEGEKAGRGRTMSGPQRTRALGALPIHVFAGSRGCVTWHLNEGDHLARMLEPPGRRGPQSALLGAPRALVLRRGRPWKRGSLQLPSRQDAEQRAQDVQRRSHEAPSYRPGLTFSGQSVNCPPEQG</sequence>
<dbReference type="AlphaFoldDB" id="Q08WC9"/>
<organism evidence="2 3">
    <name type="scientific">Stigmatella aurantiaca (strain DW4/3-1)</name>
    <dbReference type="NCBI Taxonomy" id="378806"/>
    <lineage>
        <taxon>Bacteria</taxon>
        <taxon>Pseudomonadati</taxon>
        <taxon>Myxococcota</taxon>
        <taxon>Myxococcia</taxon>
        <taxon>Myxococcales</taxon>
        <taxon>Cystobacterineae</taxon>
        <taxon>Archangiaceae</taxon>
        <taxon>Stigmatella</taxon>
    </lineage>
</organism>
<dbReference type="Proteomes" id="UP000032702">
    <property type="component" value="Unassembled WGS sequence"/>
</dbReference>
<reference evidence="2 3" key="1">
    <citation type="submission" date="2006-04" db="EMBL/GenBank/DDBJ databases">
        <authorList>
            <person name="Nierman W.C."/>
        </authorList>
    </citation>
    <scope>NUCLEOTIDE SEQUENCE [LARGE SCALE GENOMIC DNA]</scope>
    <source>
        <strain evidence="2 3">DW4/3-1</strain>
    </source>
</reference>
<feature type="compositionally biased region" description="Low complexity" evidence="1">
    <location>
        <begin position="170"/>
        <end position="179"/>
    </location>
</feature>
<gene>
    <name evidence="2" type="ORF">STIAU_0394</name>
</gene>
<dbReference type="EMBL" id="AAMD01000103">
    <property type="protein sequence ID" value="EAU64792.1"/>
    <property type="molecule type" value="Genomic_DNA"/>
</dbReference>
<feature type="region of interest" description="Disordered" evidence="1">
    <location>
        <begin position="385"/>
        <end position="406"/>
    </location>
</feature>
<feature type="compositionally biased region" description="Basic and acidic residues" evidence="1">
    <location>
        <begin position="186"/>
        <end position="224"/>
    </location>
</feature>
<feature type="region of interest" description="Disordered" evidence="1">
    <location>
        <begin position="653"/>
        <end position="699"/>
    </location>
</feature>
<evidence type="ECO:0000256" key="1">
    <source>
        <dbReference type="SAM" id="MobiDB-lite"/>
    </source>
</evidence>
<feature type="compositionally biased region" description="Basic and acidic residues" evidence="1">
    <location>
        <begin position="396"/>
        <end position="406"/>
    </location>
</feature>
<keyword evidence="2" id="KW-0176">Collagen</keyword>
<evidence type="ECO:0000313" key="2">
    <source>
        <dbReference type="EMBL" id="EAU64792.1"/>
    </source>
</evidence>
<feature type="region of interest" description="Disordered" evidence="1">
    <location>
        <begin position="16"/>
        <end position="42"/>
    </location>
</feature>
<name>Q08WC9_STIAD</name>
<proteinExistence type="predicted"/>
<evidence type="ECO:0000313" key="3">
    <source>
        <dbReference type="Proteomes" id="UP000032702"/>
    </source>
</evidence>